<feature type="region of interest" description="Disordered" evidence="1">
    <location>
        <begin position="64"/>
        <end position="124"/>
    </location>
</feature>
<dbReference type="EMBL" id="CAJGYO010000017">
    <property type="protein sequence ID" value="CAD6332791.1"/>
    <property type="molecule type" value="Genomic_DNA"/>
</dbReference>
<evidence type="ECO:0000313" key="3">
    <source>
        <dbReference type="Proteomes" id="UP000604825"/>
    </source>
</evidence>
<gene>
    <name evidence="2" type="ORF">NCGR_LOCUS56889</name>
</gene>
<evidence type="ECO:0000256" key="1">
    <source>
        <dbReference type="SAM" id="MobiDB-lite"/>
    </source>
</evidence>
<feature type="compositionally biased region" description="Basic and acidic residues" evidence="1">
    <location>
        <begin position="99"/>
        <end position="124"/>
    </location>
</feature>
<feature type="compositionally biased region" description="Acidic residues" evidence="1">
    <location>
        <begin position="79"/>
        <end position="98"/>
    </location>
</feature>
<organism evidence="2 3">
    <name type="scientific">Miscanthus lutarioriparius</name>
    <dbReference type="NCBI Taxonomy" id="422564"/>
    <lineage>
        <taxon>Eukaryota</taxon>
        <taxon>Viridiplantae</taxon>
        <taxon>Streptophyta</taxon>
        <taxon>Embryophyta</taxon>
        <taxon>Tracheophyta</taxon>
        <taxon>Spermatophyta</taxon>
        <taxon>Magnoliopsida</taxon>
        <taxon>Liliopsida</taxon>
        <taxon>Poales</taxon>
        <taxon>Poaceae</taxon>
        <taxon>PACMAD clade</taxon>
        <taxon>Panicoideae</taxon>
        <taxon>Andropogonodae</taxon>
        <taxon>Andropogoneae</taxon>
        <taxon>Saccharinae</taxon>
        <taxon>Miscanthus</taxon>
    </lineage>
</organism>
<dbReference type="Proteomes" id="UP000604825">
    <property type="component" value="Unassembled WGS sequence"/>
</dbReference>
<name>A0A811RUF2_9POAL</name>
<dbReference type="OrthoDB" id="10398379at2759"/>
<sequence>MPGIPSGEGSGDDRNSSWFSERFPPYPASFITFSHIYKDLLGEMLSDLSHLPFHERMDALGKKLKEHELSKAPSVHTNEDEEDEDEDEEDDEEDEEDMERGRLKLIDDEQKPRRAEEHQVYSECERECKKPRLAECVEKPEGPRNK</sequence>
<feature type="region of interest" description="Disordered" evidence="1">
    <location>
        <begin position="1"/>
        <end position="21"/>
    </location>
</feature>
<evidence type="ECO:0000313" key="2">
    <source>
        <dbReference type="EMBL" id="CAD6332791.1"/>
    </source>
</evidence>
<protein>
    <submittedName>
        <fullName evidence="2">Uncharacterized protein</fullName>
    </submittedName>
</protein>
<accession>A0A811RUF2</accession>
<proteinExistence type="predicted"/>
<comment type="caution">
    <text evidence="2">The sequence shown here is derived from an EMBL/GenBank/DDBJ whole genome shotgun (WGS) entry which is preliminary data.</text>
</comment>
<reference evidence="2" key="1">
    <citation type="submission" date="2020-10" db="EMBL/GenBank/DDBJ databases">
        <authorList>
            <person name="Han B."/>
            <person name="Lu T."/>
            <person name="Zhao Q."/>
            <person name="Huang X."/>
            <person name="Zhao Y."/>
        </authorList>
    </citation>
    <scope>NUCLEOTIDE SEQUENCE</scope>
</reference>
<keyword evidence="3" id="KW-1185">Reference proteome</keyword>
<dbReference type="AlphaFoldDB" id="A0A811RUF2"/>